<dbReference type="CDD" id="cd03768">
    <property type="entry name" value="SR_ResInv"/>
    <property type="match status" value="1"/>
</dbReference>
<dbReference type="AlphaFoldDB" id="A0A208ZYN6"/>
<dbReference type="EMBL" id="NHOI01000019">
    <property type="protein sequence ID" value="OVZ85529.1"/>
    <property type="molecule type" value="Genomic_DNA"/>
</dbReference>
<dbReference type="SMART" id="SM00857">
    <property type="entry name" value="Resolvase"/>
    <property type="match status" value="1"/>
</dbReference>
<reference evidence="8 9" key="1">
    <citation type="submission" date="2017-05" db="EMBL/GenBank/DDBJ databases">
        <title>Whole genome sequencing of Yersinia kristensenii.</title>
        <authorList>
            <person name="Campioni F."/>
        </authorList>
    </citation>
    <scope>NUCLEOTIDE SEQUENCE [LARGE SCALE GENOMIC DNA]</scope>
    <source>
        <strain evidence="8 9">CFSAN060536</strain>
    </source>
</reference>
<dbReference type="InterPro" id="IPR006118">
    <property type="entry name" value="Recombinase_CS"/>
</dbReference>
<dbReference type="InterPro" id="IPR009057">
    <property type="entry name" value="Homeodomain-like_sf"/>
</dbReference>
<feature type="active site" description="O-(5'-phospho-DNA)-serine intermediate" evidence="5 6">
    <location>
        <position position="11"/>
    </location>
</feature>
<dbReference type="SUPFAM" id="SSF53041">
    <property type="entry name" value="Resolvase-like"/>
    <property type="match status" value="1"/>
</dbReference>
<dbReference type="GO" id="GO:0000150">
    <property type="term" value="F:DNA strand exchange activity"/>
    <property type="evidence" value="ECO:0007669"/>
    <property type="project" value="InterPro"/>
</dbReference>
<dbReference type="PANTHER" id="PTHR30461">
    <property type="entry name" value="DNA-INVERTASE FROM LAMBDOID PROPHAGE"/>
    <property type="match status" value="1"/>
</dbReference>
<sequence length="187" mass="20723">MCRIFSYCRVSTSEQAADNQILAIQQKGIIIEPHRVVTETISGGVPAMVRPEFSNLVNNKLETGDQLVVLKLDRLGRDMIDIVSTIKMLQGKKISVRSLDLDGVDFTSAAGEFQLKVLAAVADFERNRIIERTREGLAKARSEGRVGGRPKAVSHDEVQRLKIEGFSQVNVAKQLSVSISTVKRCWN</sequence>
<evidence type="ECO:0000259" key="7">
    <source>
        <dbReference type="PROSITE" id="PS51736"/>
    </source>
</evidence>
<dbReference type="InterPro" id="IPR036162">
    <property type="entry name" value="Resolvase-like_N_sf"/>
</dbReference>
<dbReference type="SUPFAM" id="SSF46689">
    <property type="entry name" value="Homeodomain-like"/>
    <property type="match status" value="1"/>
</dbReference>
<accession>A0A208ZYN6</accession>
<dbReference type="InterPro" id="IPR050639">
    <property type="entry name" value="SSR_resolvase"/>
</dbReference>
<dbReference type="PROSITE" id="PS00397">
    <property type="entry name" value="RECOMBINASES_1"/>
    <property type="match status" value="1"/>
</dbReference>
<keyword evidence="4" id="KW-0233">DNA recombination</keyword>
<evidence type="ECO:0000256" key="4">
    <source>
        <dbReference type="ARBA" id="ARBA00023172"/>
    </source>
</evidence>
<organism evidence="8 9">
    <name type="scientific">Yersinia intermedia</name>
    <dbReference type="NCBI Taxonomy" id="631"/>
    <lineage>
        <taxon>Bacteria</taxon>
        <taxon>Pseudomonadati</taxon>
        <taxon>Pseudomonadota</taxon>
        <taxon>Gammaproteobacteria</taxon>
        <taxon>Enterobacterales</taxon>
        <taxon>Yersiniaceae</taxon>
        <taxon>Yersinia</taxon>
    </lineage>
</organism>
<keyword evidence="2" id="KW-0229">DNA integration</keyword>
<dbReference type="Gene3D" id="3.40.50.1390">
    <property type="entry name" value="Resolvase, N-terminal catalytic domain"/>
    <property type="match status" value="1"/>
</dbReference>
<protein>
    <submittedName>
        <fullName evidence="8">Resolvase</fullName>
    </submittedName>
</protein>
<keyword evidence="3" id="KW-0238">DNA-binding</keyword>
<evidence type="ECO:0000256" key="6">
    <source>
        <dbReference type="PROSITE-ProRule" id="PRU10137"/>
    </source>
</evidence>
<feature type="domain" description="Resolvase/invertase-type recombinase catalytic" evidence="7">
    <location>
        <begin position="3"/>
        <end position="144"/>
    </location>
</feature>
<dbReference type="GO" id="GO:0003677">
    <property type="term" value="F:DNA binding"/>
    <property type="evidence" value="ECO:0007669"/>
    <property type="project" value="UniProtKB-KW"/>
</dbReference>
<comment type="similarity">
    <text evidence="1">Belongs to the site-specific recombinase resolvase family.</text>
</comment>
<dbReference type="PROSITE" id="PS51736">
    <property type="entry name" value="RECOMBINASES_3"/>
    <property type="match status" value="1"/>
</dbReference>
<evidence type="ECO:0000313" key="8">
    <source>
        <dbReference type="EMBL" id="OVZ85529.1"/>
    </source>
</evidence>
<comment type="caution">
    <text evidence="8">The sequence shown here is derived from an EMBL/GenBank/DDBJ whole genome shotgun (WGS) entry which is preliminary data.</text>
</comment>
<dbReference type="RefSeq" id="WP_087816222.1">
    <property type="nucleotide sequence ID" value="NZ_CBCPKE010000016.1"/>
</dbReference>
<evidence type="ECO:0000256" key="3">
    <source>
        <dbReference type="ARBA" id="ARBA00023125"/>
    </source>
</evidence>
<evidence type="ECO:0000256" key="5">
    <source>
        <dbReference type="PIRSR" id="PIRSR606118-50"/>
    </source>
</evidence>
<gene>
    <name evidence="8" type="ORF">CBW57_14295</name>
</gene>
<dbReference type="Pfam" id="PF00239">
    <property type="entry name" value="Resolvase"/>
    <property type="match status" value="1"/>
</dbReference>
<evidence type="ECO:0000313" key="9">
    <source>
        <dbReference type="Proteomes" id="UP000196440"/>
    </source>
</evidence>
<evidence type="ECO:0000256" key="2">
    <source>
        <dbReference type="ARBA" id="ARBA00022908"/>
    </source>
</evidence>
<dbReference type="GO" id="GO:0015074">
    <property type="term" value="P:DNA integration"/>
    <property type="evidence" value="ECO:0007669"/>
    <property type="project" value="UniProtKB-KW"/>
</dbReference>
<dbReference type="PANTHER" id="PTHR30461:SF2">
    <property type="entry name" value="SERINE RECOMBINASE PINE-RELATED"/>
    <property type="match status" value="1"/>
</dbReference>
<dbReference type="Proteomes" id="UP000196440">
    <property type="component" value="Unassembled WGS sequence"/>
</dbReference>
<evidence type="ECO:0000256" key="1">
    <source>
        <dbReference type="ARBA" id="ARBA00009913"/>
    </source>
</evidence>
<dbReference type="PROSITE" id="PS00398">
    <property type="entry name" value="RECOMBINASES_2"/>
    <property type="match status" value="1"/>
</dbReference>
<proteinExistence type="inferred from homology"/>
<dbReference type="InterPro" id="IPR006119">
    <property type="entry name" value="Resolv_N"/>
</dbReference>
<name>A0A208ZYN6_YERIN</name>